<protein>
    <submittedName>
        <fullName evidence="1">Uncharacterized protein</fullName>
    </submittedName>
</protein>
<evidence type="ECO:0000313" key="2">
    <source>
        <dbReference type="Proteomes" id="UP000320888"/>
    </source>
</evidence>
<sequence>MRMYRTAEPRPQIKRLAIELGAHPEALRTWTDGDPAWGRVRTAGTAHPLLRLLLPLAPVRLVLAAA</sequence>
<name>A0A553Z3N7_9ACTN</name>
<dbReference type="RefSeq" id="WP_143940090.1">
    <property type="nucleotide sequence ID" value="NZ_VKLS01000281.1"/>
</dbReference>
<accession>A0A553Z3N7</accession>
<keyword evidence="2" id="KW-1185">Reference proteome</keyword>
<evidence type="ECO:0000313" key="1">
    <source>
        <dbReference type="EMBL" id="TSB36090.1"/>
    </source>
</evidence>
<organism evidence="1 2">
    <name type="scientific">Streptomyces benahoarensis</name>
    <dbReference type="NCBI Taxonomy" id="2595054"/>
    <lineage>
        <taxon>Bacteria</taxon>
        <taxon>Bacillati</taxon>
        <taxon>Actinomycetota</taxon>
        <taxon>Actinomycetes</taxon>
        <taxon>Kitasatosporales</taxon>
        <taxon>Streptomycetaceae</taxon>
        <taxon>Streptomyces</taxon>
    </lineage>
</organism>
<gene>
    <name evidence="1" type="ORF">FNZ23_20010</name>
</gene>
<dbReference type="Proteomes" id="UP000320888">
    <property type="component" value="Unassembled WGS sequence"/>
</dbReference>
<comment type="caution">
    <text evidence="1">The sequence shown here is derived from an EMBL/GenBank/DDBJ whole genome shotgun (WGS) entry which is preliminary data.</text>
</comment>
<dbReference type="AlphaFoldDB" id="A0A553Z3N7"/>
<reference evidence="1 2" key="1">
    <citation type="submission" date="2019-07" db="EMBL/GenBank/DDBJ databases">
        <title>Draft genome for Streptomyces benahoarensis MZ03-48.</title>
        <authorList>
            <person name="Gonzalez-Pimentel J.L."/>
        </authorList>
    </citation>
    <scope>NUCLEOTIDE SEQUENCE [LARGE SCALE GENOMIC DNA]</scope>
    <source>
        <strain evidence="1 2">MZ03-48</strain>
    </source>
</reference>
<dbReference type="EMBL" id="VKLS01000281">
    <property type="protein sequence ID" value="TSB36090.1"/>
    <property type="molecule type" value="Genomic_DNA"/>
</dbReference>
<proteinExistence type="predicted"/>